<evidence type="ECO:0000313" key="3">
    <source>
        <dbReference type="Proteomes" id="UP000199492"/>
    </source>
</evidence>
<sequence>MKSILKTILLLAITLTLFNCDNDDGNAPNISVCNYEGLTADIQGTITLIPESDLITDYFPNNDGPGIPAVEVYHSVSPGSTFVVTRALTVGAVDSSPQIVINGTTHSGVVTCQRAGSAVGDELRLDIVLASGEEVELCVVIDYVAP</sequence>
<feature type="signal peptide" evidence="1">
    <location>
        <begin position="1"/>
        <end position="19"/>
    </location>
</feature>
<dbReference type="AlphaFoldDB" id="A0A1G8IZI1"/>
<evidence type="ECO:0000313" key="2">
    <source>
        <dbReference type="EMBL" id="SDI23840.1"/>
    </source>
</evidence>
<gene>
    <name evidence="2" type="ORF">SAMN04489796_108116</name>
</gene>
<dbReference type="Proteomes" id="UP000199492">
    <property type="component" value="Unassembled WGS sequence"/>
</dbReference>
<dbReference type="STRING" id="262004.SAMN04489796_108116"/>
<protein>
    <recommendedName>
        <fullName evidence="4">Calx-beta domain-containing protein</fullName>
    </recommendedName>
</protein>
<feature type="chain" id="PRO_5011500984" description="Calx-beta domain-containing protein" evidence="1">
    <location>
        <begin position="20"/>
        <end position="146"/>
    </location>
</feature>
<keyword evidence="3" id="KW-1185">Reference proteome</keyword>
<keyword evidence="1" id="KW-0732">Signal</keyword>
<accession>A0A1G8IZI1</accession>
<dbReference type="EMBL" id="FNCZ01000008">
    <property type="protein sequence ID" value="SDI23840.1"/>
    <property type="molecule type" value="Genomic_DNA"/>
</dbReference>
<dbReference type="OrthoDB" id="1436332at2"/>
<evidence type="ECO:0008006" key="4">
    <source>
        <dbReference type="Google" id="ProtNLM"/>
    </source>
</evidence>
<evidence type="ECO:0000256" key="1">
    <source>
        <dbReference type="SAM" id="SignalP"/>
    </source>
</evidence>
<reference evidence="3" key="1">
    <citation type="submission" date="2016-10" db="EMBL/GenBank/DDBJ databases">
        <authorList>
            <person name="Varghese N."/>
            <person name="Submissions S."/>
        </authorList>
    </citation>
    <scope>NUCLEOTIDE SEQUENCE [LARGE SCALE GENOMIC DNA]</scope>
    <source>
        <strain evidence="3">DSM 15363</strain>
    </source>
</reference>
<proteinExistence type="predicted"/>
<dbReference type="RefSeq" id="WP_092469888.1">
    <property type="nucleotide sequence ID" value="NZ_FNCZ01000008.1"/>
</dbReference>
<name>A0A1G8IZI1_9FLAO</name>
<organism evidence="2 3">
    <name type="scientific">Winogradskyella thalassocola</name>
    <dbReference type="NCBI Taxonomy" id="262004"/>
    <lineage>
        <taxon>Bacteria</taxon>
        <taxon>Pseudomonadati</taxon>
        <taxon>Bacteroidota</taxon>
        <taxon>Flavobacteriia</taxon>
        <taxon>Flavobacteriales</taxon>
        <taxon>Flavobacteriaceae</taxon>
        <taxon>Winogradskyella</taxon>
    </lineage>
</organism>